<dbReference type="InterPro" id="IPR004107">
    <property type="entry name" value="Integrase_SAM-like_N"/>
</dbReference>
<comment type="similarity">
    <text evidence="2">Belongs to the 'phage' integrase family.</text>
</comment>
<dbReference type="PANTHER" id="PTHR30349:SF64">
    <property type="entry name" value="PROPHAGE INTEGRASE INTD-RELATED"/>
    <property type="match status" value="1"/>
</dbReference>
<protein>
    <recommendedName>
        <fullName evidence="6">Tyr recombinase domain-containing protein</fullName>
    </recommendedName>
</protein>
<dbReference type="Gene3D" id="1.10.443.10">
    <property type="entry name" value="Intergrase catalytic core"/>
    <property type="match status" value="1"/>
</dbReference>
<evidence type="ECO:0000256" key="4">
    <source>
        <dbReference type="ARBA" id="ARBA00023125"/>
    </source>
</evidence>
<dbReference type="Gene3D" id="1.10.150.130">
    <property type="match status" value="1"/>
</dbReference>
<keyword evidence="3" id="KW-0229">DNA integration</keyword>
<keyword evidence="4" id="KW-0238">DNA-binding</keyword>
<dbReference type="GO" id="GO:0006310">
    <property type="term" value="P:DNA recombination"/>
    <property type="evidence" value="ECO:0007669"/>
    <property type="project" value="UniProtKB-KW"/>
</dbReference>
<reference evidence="7 8" key="1">
    <citation type="submission" date="2013-01" db="EMBL/GenBank/DDBJ databases">
        <title>The Genome Sequence of Clostridium bolteae 90B8.</title>
        <authorList>
            <consortium name="The Broad Institute Genome Sequencing Platform"/>
            <person name="Earl A."/>
            <person name="Ward D."/>
            <person name="Feldgarden M."/>
            <person name="Gevers D."/>
            <person name="Courvalin P."/>
            <person name="Lambert T."/>
            <person name="Walker B."/>
            <person name="Young S.K."/>
            <person name="Zeng Q."/>
            <person name="Gargeya S."/>
            <person name="Fitzgerald M."/>
            <person name="Haas B."/>
            <person name="Abouelleil A."/>
            <person name="Alvarado L."/>
            <person name="Arachchi H.M."/>
            <person name="Berlin A.M."/>
            <person name="Chapman S.B."/>
            <person name="Dewar J."/>
            <person name="Goldberg J."/>
            <person name="Griggs A."/>
            <person name="Gujja S."/>
            <person name="Hansen M."/>
            <person name="Howarth C."/>
            <person name="Imamovic A."/>
            <person name="Larimer J."/>
            <person name="McCowan C."/>
            <person name="Murphy C."/>
            <person name="Neiman D."/>
            <person name="Pearson M."/>
            <person name="Priest M."/>
            <person name="Roberts A."/>
            <person name="Saif S."/>
            <person name="Shea T."/>
            <person name="Sisk P."/>
            <person name="Sykes S."/>
            <person name="Wortman J."/>
            <person name="Nusbaum C."/>
            <person name="Birren B."/>
        </authorList>
    </citation>
    <scope>NUCLEOTIDE SEQUENCE [LARGE SCALE GENOMIC DNA]</scope>
    <source>
        <strain evidence="7 8">90B8</strain>
    </source>
</reference>
<accession>N9ZDW6</accession>
<dbReference type="GO" id="GO:0015074">
    <property type="term" value="P:DNA integration"/>
    <property type="evidence" value="ECO:0007669"/>
    <property type="project" value="UniProtKB-KW"/>
</dbReference>
<evidence type="ECO:0000256" key="5">
    <source>
        <dbReference type="ARBA" id="ARBA00023172"/>
    </source>
</evidence>
<evidence type="ECO:0000259" key="6">
    <source>
        <dbReference type="PROSITE" id="PS51898"/>
    </source>
</evidence>
<sequence>MLFFKKKKKYLRENTSEITMAVKNLVSEKTFVETLNEWLEFHHIEIADSTYYGYKMMCPLLREYFANYKISSVDTFAINKFILKKKREGMTNCAIYNYCRILALCFDYAFVNGYVSKNPVRDACVPKVPKHTEVYPFSFSEVMKLLEQDYLQWVKDGIMIAFHTGMRMGEIYALKWTDIDFEQKFIMVQRAQSRAGSKVVIKSTKTAYGVRRIDIDRFLVEYLKKMKEQSTSDYVFAPNEEAKYPFRVPWNLSGHIRKMCMIAGIPPRNFHALRHTHATILLAHGVHPKIVQERLGHSDIRITIMTYSHVLPTIQREAVKVFERICGQYSNDDRDAVAVFDNLIELSQYGCYYVDDILPIEVIS</sequence>
<evidence type="ECO:0000256" key="3">
    <source>
        <dbReference type="ARBA" id="ARBA00022908"/>
    </source>
</evidence>
<keyword evidence="5" id="KW-0233">DNA recombination</keyword>
<evidence type="ECO:0000256" key="2">
    <source>
        <dbReference type="ARBA" id="ARBA00008857"/>
    </source>
</evidence>
<dbReference type="CDD" id="cd01189">
    <property type="entry name" value="INT_ICEBs1_C_like"/>
    <property type="match status" value="1"/>
</dbReference>
<dbReference type="PANTHER" id="PTHR30349">
    <property type="entry name" value="PHAGE INTEGRASE-RELATED"/>
    <property type="match status" value="1"/>
</dbReference>
<dbReference type="InterPro" id="IPR050090">
    <property type="entry name" value="Tyrosine_recombinase_XerCD"/>
</dbReference>
<dbReference type="Pfam" id="PF14659">
    <property type="entry name" value="Phage_int_SAM_3"/>
    <property type="match status" value="1"/>
</dbReference>
<proteinExistence type="inferred from homology"/>
<dbReference type="AlphaFoldDB" id="N9ZDW6"/>
<dbReference type="InterPro" id="IPR002104">
    <property type="entry name" value="Integrase_catalytic"/>
</dbReference>
<dbReference type="InterPro" id="IPR011010">
    <property type="entry name" value="DNA_brk_join_enz"/>
</dbReference>
<comment type="caution">
    <text evidence="7">The sequence shown here is derived from an EMBL/GenBank/DDBJ whole genome shotgun (WGS) entry which is preliminary data.</text>
</comment>
<dbReference type="InterPro" id="IPR013762">
    <property type="entry name" value="Integrase-like_cat_sf"/>
</dbReference>
<gene>
    <name evidence="7" type="ORF">HMPREF1097_02648</name>
</gene>
<dbReference type="Pfam" id="PF00589">
    <property type="entry name" value="Phage_integrase"/>
    <property type="match status" value="1"/>
</dbReference>
<dbReference type="SUPFAM" id="SSF56349">
    <property type="entry name" value="DNA breaking-rejoining enzymes"/>
    <property type="match status" value="1"/>
</dbReference>
<evidence type="ECO:0000313" key="7">
    <source>
        <dbReference type="EMBL" id="ENZ38066.1"/>
    </source>
</evidence>
<dbReference type="EMBL" id="AGYG01000019">
    <property type="protein sequence ID" value="ENZ38066.1"/>
    <property type="molecule type" value="Genomic_DNA"/>
</dbReference>
<evidence type="ECO:0000256" key="1">
    <source>
        <dbReference type="ARBA" id="ARBA00003283"/>
    </source>
</evidence>
<organism evidence="7 8">
    <name type="scientific">Enterocloster bolteae 90B8</name>
    <dbReference type="NCBI Taxonomy" id="997897"/>
    <lineage>
        <taxon>Bacteria</taxon>
        <taxon>Bacillati</taxon>
        <taxon>Bacillota</taxon>
        <taxon>Clostridia</taxon>
        <taxon>Lachnospirales</taxon>
        <taxon>Lachnospiraceae</taxon>
        <taxon>Enterocloster</taxon>
    </lineage>
</organism>
<name>N9ZDW6_9FIRM</name>
<evidence type="ECO:0000313" key="8">
    <source>
        <dbReference type="Proteomes" id="UP000013041"/>
    </source>
</evidence>
<feature type="domain" description="Tyr recombinase" evidence="6">
    <location>
        <begin position="132"/>
        <end position="320"/>
    </location>
</feature>
<dbReference type="PROSITE" id="PS51898">
    <property type="entry name" value="TYR_RECOMBINASE"/>
    <property type="match status" value="1"/>
</dbReference>
<dbReference type="RefSeq" id="WP_002572358.1">
    <property type="nucleotide sequence ID" value="NZ_KB851154.1"/>
</dbReference>
<dbReference type="InterPro" id="IPR010998">
    <property type="entry name" value="Integrase_recombinase_N"/>
</dbReference>
<dbReference type="HOGENOM" id="CLU_027562_17_1_9"/>
<dbReference type="PATRIC" id="fig|997897.5.peg.2816"/>
<dbReference type="Proteomes" id="UP000013041">
    <property type="component" value="Unassembled WGS sequence"/>
</dbReference>
<dbReference type="GO" id="GO:0003677">
    <property type="term" value="F:DNA binding"/>
    <property type="evidence" value="ECO:0007669"/>
    <property type="project" value="UniProtKB-KW"/>
</dbReference>
<comment type="function">
    <text evidence="1">Site-specific tyrosine recombinase, which acts by catalyzing the cutting and rejoining of the recombining DNA molecules.</text>
</comment>